<dbReference type="InterPro" id="IPR050789">
    <property type="entry name" value="Diverse_Enzym_Activities"/>
</dbReference>
<keyword evidence="3" id="KW-1185">Reference proteome</keyword>
<feature type="domain" description="Beta-lactamase-related" evidence="1">
    <location>
        <begin position="163"/>
        <end position="425"/>
    </location>
</feature>
<dbReference type="PANTHER" id="PTHR43283:SF7">
    <property type="entry name" value="BETA-LACTAMASE-RELATED DOMAIN-CONTAINING PROTEIN"/>
    <property type="match status" value="1"/>
</dbReference>
<proteinExistence type="predicted"/>
<evidence type="ECO:0000313" key="3">
    <source>
        <dbReference type="Proteomes" id="UP000745859"/>
    </source>
</evidence>
<protein>
    <recommendedName>
        <fullName evidence="1">Beta-lactamase-related domain-containing protein</fullName>
    </recommendedName>
</protein>
<dbReference type="InterPro" id="IPR001466">
    <property type="entry name" value="Beta-lactam-related"/>
</dbReference>
<name>A0ABX0U4X0_9FLAO</name>
<sequence length="452" mass="51498">MKILKMTGIGLLLIIVIVFAFNYSKLKLISGFTAKNMASSYFLAHRNVDYTNKTDNHGPLTKLATTVVDKTYNSSLATVLGMSSKKAVYRKGVGAVLIHSDKDFTKDYLVPNRNLTPINKPYPYGNLAPEKHIFSNIDTKTLDSLTSNCFVENHPDGIKQTRSILVLYKGKIISEKYASGFDENSLLQGWSITKSLLTTCFGVLENKNLFDINKPITDFPDWLQDDRKKITTNHLLRMESGLEWKENYKTICDVTQMLFDDVDLTKRPLSKTLEYPIETMFNYSSGTSNILSALLKKQFASEQSYMDFPYKELIDKIGMHSMVLETDLKNNYVASSYSWATTRDWAKFGQLMLDKGIWNNEQILHPNWIKYISTPNKTSKGEYGGQWWLNKGNFMPNVPADCFYADGYQGQRIFVIPSKDLVIVRFGVTQLGRVGFYPLFDKLIGNICKTIK</sequence>
<accession>A0ABX0U4X0</accession>
<gene>
    <name evidence="2" type="ORF">FHR24_000328</name>
</gene>
<reference evidence="2 3" key="1">
    <citation type="submission" date="2020-03" db="EMBL/GenBank/DDBJ databases">
        <title>Genomic Encyclopedia of Type Strains, Phase IV (KMG-IV): sequencing the most valuable type-strain genomes for metagenomic binning, comparative biology and taxonomic classification.</title>
        <authorList>
            <person name="Goeker M."/>
        </authorList>
    </citation>
    <scope>NUCLEOTIDE SEQUENCE [LARGE SCALE GENOMIC DNA]</scope>
    <source>
        <strain evidence="2 3">DSM 101599</strain>
    </source>
</reference>
<dbReference type="Pfam" id="PF00144">
    <property type="entry name" value="Beta-lactamase"/>
    <property type="match status" value="1"/>
</dbReference>
<dbReference type="RefSeq" id="WP_243846485.1">
    <property type="nucleotide sequence ID" value="NZ_JAASQL010000001.1"/>
</dbReference>
<dbReference type="Gene3D" id="3.40.710.10">
    <property type="entry name" value="DD-peptidase/beta-lactamase superfamily"/>
    <property type="match status" value="1"/>
</dbReference>
<dbReference type="InterPro" id="IPR012338">
    <property type="entry name" value="Beta-lactam/transpept-like"/>
</dbReference>
<dbReference type="Proteomes" id="UP000745859">
    <property type="component" value="Unassembled WGS sequence"/>
</dbReference>
<organism evidence="2 3">
    <name type="scientific">Wenyingzhuangia heitensis</name>
    <dbReference type="NCBI Taxonomy" id="1487859"/>
    <lineage>
        <taxon>Bacteria</taxon>
        <taxon>Pseudomonadati</taxon>
        <taxon>Bacteroidota</taxon>
        <taxon>Flavobacteriia</taxon>
        <taxon>Flavobacteriales</taxon>
        <taxon>Flavobacteriaceae</taxon>
        <taxon>Wenyingzhuangia</taxon>
    </lineage>
</organism>
<comment type="caution">
    <text evidence="2">The sequence shown here is derived from an EMBL/GenBank/DDBJ whole genome shotgun (WGS) entry which is preliminary data.</text>
</comment>
<dbReference type="SUPFAM" id="SSF56601">
    <property type="entry name" value="beta-lactamase/transpeptidase-like"/>
    <property type="match status" value="1"/>
</dbReference>
<evidence type="ECO:0000259" key="1">
    <source>
        <dbReference type="Pfam" id="PF00144"/>
    </source>
</evidence>
<evidence type="ECO:0000313" key="2">
    <source>
        <dbReference type="EMBL" id="NIJ43889.1"/>
    </source>
</evidence>
<dbReference type="EMBL" id="JAASQL010000001">
    <property type="protein sequence ID" value="NIJ43889.1"/>
    <property type="molecule type" value="Genomic_DNA"/>
</dbReference>
<dbReference type="PANTHER" id="PTHR43283">
    <property type="entry name" value="BETA-LACTAMASE-RELATED"/>
    <property type="match status" value="1"/>
</dbReference>